<gene>
    <name evidence="7" type="ORF">AVDCRST_MAG41-3322</name>
</gene>
<keyword evidence="7" id="KW-0808">Transferase</keyword>
<reference evidence="7" key="1">
    <citation type="submission" date="2020-02" db="EMBL/GenBank/DDBJ databases">
        <authorList>
            <person name="Meier V. D."/>
        </authorList>
    </citation>
    <scope>NUCLEOTIDE SEQUENCE</scope>
    <source>
        <strain evidence="7">AVDCRST_MAG41</strain>
    </source>
</reference>
<evidence type="ECO:0000256" key="5">
    <source>
        <dbReference type="ARBA" id="ARBA00023136"/>
    </source>
</evidence>
<feature type="transmembrane region" description="Helical" evidence="6">
    <location>
        <begin position="161"/>
        <end position="186"/>
    </location>
</feature>
<keyword evidence="5 6" id="KW-0472">Membrane</keyword>
<name>A0A6J4JIZ1_9ACTN</name>
<accession>A0A6J4JIZ1</accession>
<dbReference type="EMBL" id="CADCTP010000306">
    <property type="protein sequence ID" value="CAA9278132.1"/>
    <property type="molecule type" value="Genomic_DNA"/>
</dbReference>
<evidence type="ECO:0000256" key="1">
    <source>
        <dbReference type="ARBA" id="ARBA00004651"/>
    </source>
</evidence>
<dbReference type="InterPro" id="IPR017039">
    <property type="entry name" value="Virul_fac_BrkB"/>
</dbReference>
<dbReference type="Pfam" id="PF03631">
    <property type="entry name" value="Virul_fac_BrkB"/>
    <property type="match status" value="1"/>
</dbReference>
<keyword evidence="4 6" id="KW-1133">Transmembrane helix</keyword>
<evidence type="ECO:0000313" key="7">
    <source>
        <dbReference type="EMBL" id="CAA9278132.1"/>
    </source>
</evidence>
<evidence type="ECO:0000256" key="6">
    <source>
        <dbReference type="SAM" id="Phobius"/>
    </source>
</evidence>
<feature type="transmembrane region" description="Helical" evidence="6">
    <location>
        <begin position="198"/>
        <end position="221"/>
    </location>
</feature>
<feature type="transmembrane region" description="Helical" evidence="6">
    <location>
        <begin position="233"/>
        <end position="258"/>
    </location>
</feature>
<dbReference type="GO" id="GO:0005886">
    <property type="term" value="C:plasma membrane"/>
    <property type="evidence" value="ECO:0007669"/>
    <property type="project" value="UniProtKB-SubCell"/>
</dbReference>
<evidence type="ECO:0000256" key="3">
    <source>
        <dbReference type="ARBA" id="ARBA00022692"/>
    </source>
</evidence>
<organism evidence="7">
    <name type="scientific">uncultured Mycobacteriales bacterium</name>
    <dbReference type="NCBI Taxonomy" id="581187"/>
    <lineage>
        <taxon>Bacteria</taxon>
        <taxon>Bacillati</taxon>
        <taxon>Actinomycetota</taxon>
        <taxon>Actinomycetes</taxon>
        <taxon>Mycobacteriales</taxon>
        <taxon>environmental samples</taxon>
    </lineage>
</organism>
<dbReference type="AlphaFoldDB" id="A0A6J4JIZ1"/>
<feature type="transmembrane region" description="Helical" evidence="6">
    <location>
        <begin position="23"/>
        <end position="48"/>
    </location>
</feature>
<dbReference type="GO" id="GO:0016740">
    <property type="term" value="F:transferase activity"/>
    <property type="evidence" value="ECO:0007669"/>
    <property type="project" value="UniProtKB-KW"/>
</dbReference>
<evidence type="ECO:0000256" key="2">
    <source>
        <dbReference type="ARBA" id="ARBA00022475"/>
    </source>
</evidence>
<comment type="subcellular location">
    <subcellularLocation>
        <location evidence="1">Cell membrane</location>
        <topology evidence="1">Multi-pass membrane protein</topology>
    </subcellularLocation>
</comment>
<evidence type="ECO:0000256" key="4">
    <source>
        <dbReference type="ARBA" id="ARBA00022989"/>
    </source>
</evidence>
<feature type="transmembrane region" description="Helical" evidence="6">
    <location>
        <begin position="129"/>
        <end position="149"/>
    </location>
</feature>
<protein>
    <submittedName>
        <fullName evidence="7">Glycosyl transferase</fullName>
    </submittedName>
</protein>
<proteinExistence type="predicted"/>
<sequence length="295" mass="31260">MWFFRRLGGLLRDTMLSLRGHDLALHAAGVTFYAGIAVVPSILLAIWLSARLVGDDRMVELGRSLGDALPDELGAPQVAEATIAAGLGQPTVVALAVLIPATFYGEGLRRAFVSLTDARDTLIGWRGRLLVLPLFAAAPALLLVVLLVTPTVARLFGEGGASVLLGIVLAFLTDWVVLWFSLTWVYRVVSPRRPGWLASVWGGAVTGSFIAGFVQGFVLFLSLPLDLGLPFGGFVQIGGVVAVGLWLYLLHVLVLVGFAMTLRMEARGGVPWHPVPEPAPAGDGGARRAVVVPEG</sequence>
<keyword evidence="2" id="KW-1003">Cell membrane</keyword>
<keyword evidence="3 6" id="KW-0812">Transmembrane</keyword>